<dbReference type="PANTHER" id="PTHR42796:SF4">
    <property type="entry name" value="FUMARYLACETOACETATE HYDROLASE DOMAIN-CONTAINING PROTEIN 2A"/>
    <property type="match status" value="1"/>
</dbReference>
<comment type="cofactor">
    <cofactor evidence="1">
        <name>Mg(2+)</name>
        <dbReference type="ChEBI" id="CHEBI:18420"/>
    </cofactor>
</comment>
<organism evidence="5 6">
    <name type="scientific">Roseateles subflavus</name>
    <dbReference type="NCBI Taxonomy" id="3053353"/>
    <lineage>
        <taxon>Bacteria</taxon>
        <taxon>Pseudomonadati</taxon>
        <taxon>Pseudomonadota</taxon>
        <taxon>Betaproteobacteria</taxon>
        <taxon>Burkholderiales</taxon>
        <taxon>Sphaerotilaceae</taxon>
        <taxon>Roseateles</taxon>
    </lineage>
</organism>
<dbReference type="Proteomes" id="UP001238603">
    <property type="component" value="Unassembled WGS sequence"/>
</dbReference>
<keyword evidence="3" id="KW-0479">Metal-binding</keyword>
<comment type="caution">
    <text evidence="5">The sequence shown here is derived from an EMBL/GenBank/DDBJ whole genome shotgun (WGS) entry which is preliminary data.</text>
</comment>
<feature type="domain" description="Fumarylacetoacetase-like C-terminal" evidence="4">
    <location>
        <begin position="73"/>
        <end position="278"/>
    </location>
</feature>
<comment type="similarity">
    <text evidence="2">Belongs to the FAH family.</text>
</comment>
<dbReference type="PANTHER" id="PTHR42796">
    <property type="entry name" value="FUMARYLACETOACETATE HYDROLASE DOMAIN-CONTAINING PROTEIN 2A-RELATED"/>
    <property type="match status" value="1"/>
</dbReference>
<dbReference type="InterPro" id="IPR011234">
    <property type="entry name" value="Fumarylacetoacetase-like_C"/>
</dbReference>
<reference evidence="5 6" key="1">
    <citation type="submission" date="2023-06" db="EMBL/GenBank/DDBJ databases">
        <title>Pelomonas sp. APW6 16S ribosomal RNA gene genome sequencing and assembly.</title>
        <authorList>
            <person name="Woo H."/>
        </authorList>
    </citation>
    <scope>NUCLEOTIDE SEQUENCE [LARGE SCALE GENOMIC DNA]</scope>
    <source>
        <strain evidence="5 6">APW6</strain>
    </source>
</reference>
<evidence type="ECO:0000259" key="4">
    <source>
        <dbReference type="Pfam" id="PF01557"/>
    </source>
</evidence>
<keyword evidence="6" id="KW-1185">Reference proteome</keyword>
<keyword evidence="5" id="KW-0378">Hydrolase</keyword>
<dbReference type="SUPFAM" id="SSF56529">
    <property type="entry name" value="FAH"/>
    <property type="match status" value="1"/>
</dbReference>
<accession>A0ABT7LID0</accession>
<protein>
    <submittedName>
        <fullName evidence="5">Fumarylacetoacetate hydrolase family protein</fullName>
    </submittedName>
</protein>
<evidence type="ECO:0000256" key="3">
    <source>
        <dbReference type="ARBA" id="ARBA00022723"/>
    </source>
</evidence>
<dbReference type="Pfam" id="PF01557">
    <property type="entry name" value="FAA_hydrolase"/>
    <property type="match status" value="1"/>
</dbReference>
<dbReference type="RefSeq" id="WP_285982153.1">
    <property type="nucleotide sequence ID" value="NZ_JASVDS010000002.1"/>
</dbReference>
<sequence>MKLMRWGEPGAERPGLVDADGQLRDLSAHVPALDGAALAPAMLDRLRALDPAQLPLLPPGTRLGVPWGGMGKFLCVGLNYADHAAEAGMPLPAEPVLFMKPPSCTIGARDAVWLPRGSVKTDWEVELGVVIGRVARDVDEARAMACVAGYCVVNDLSEREFQLERGGTWDKGKGCDTFGPVGPWLVTADEVPDPQDLTLWLDVNGEPMQRGSTRTMVFGVAHLVSYISRFMTLYPGDLLSTGTPPGVGMGRKPQPVYLKAGDHLRLGIAGLGEQSLHVQARPPG</sequence>
<evidence type="ECO:0000313" key="5">
    <source>
        <dbReference type="EMBL" id="MDL5032052.1"/>
    </source>
</evidence>
<proteinExistence type="inferred from homology"/>
<dbReference type="Gene3D" id="3.90.850.10">
    <property type="entry name" value="Fumarylacetoacetase-like, C-terminal domain"/>
    <property type="match status" value="1"/>
</dbReference>
<name>A0ABT7LID0_9BURK</name>
<gene>
    <name evidence="5" type="ORF">QRD43_09035</name>
</gene>
<dbReference type="InterPro" id="IPR051121">
    <property type="entry name" value="FAH"/>
</dbReference>
<evidence type="ECO:0000313" key="6">
    <source>
        <dbReference type="Proteomes" id="UP001238603"/>
    </source>
</evidence>
<dbReference type="EMBL" id="JASVDS010000002">
    <property type="protein sequence ID" value="MDL5032052.1"/>
    <property type="molecule type" value="Genomic_DNA"/>
</dbReference>
<evidence type="ECO:0000256" key="2">
    <source>
        <dbReference type="ARBA" id="ARBA00010211"/>
    </source>
</evidence>
<evidence type="ECO:0000256" key="1">
    <source>
        <dbReference type="ARBA" id="ARBA00001946"/>
    </source>
</evidence>
<dbReference type="GO" id="GO:0016787">
    <property type="term" value="F:hydrolase activity"/>
    <property type="evidence" value="ECO:0007669"/>
    <property type="project" value="UniProtKB-KW"/>
</dbReference>
<dbReference type="InterPro" id="IPR036663">
    <property type="entry name" value="Fumarylacetoacetase_C_sf"/>
</dbReference>